<protein>
    <submittedName>
        <fullName evidence="1">Uncharacterized protein</fullName>
    </submittedName>
</protein>
<accession>A0A1V0S942</accession>
<name>A0A1V0S942_9VIRU</name>
<sequence length="417" mass="48377">MFSTVFSSLLTLTIMFYKRCLNKLNDELLDQNPDSECRNFIHKKMIKTSEKFVKDLIDKYEKQQTIDTINVLSNLESNGTDIMDFLKEVKKMNLRWEYISETKLFTSGYLSTIERSRPPRILEYENDQYGNDLYAFEIPYCPISRRLIISYADIFTPSLTNVTKRTCRIILDNRQIGCGCYVNNMIITTRNIAEKINGNLDNVFIDFNMVATKADRIRRTLLKISGKLKSELDEISFQQVSWYIDQYLDLLYKKQMGEKFSEKRMNLLGQKIPNINISEDLESDNQYDCDLVFGVTNVRTDGQFGQIFIKNNLSFVDSVQFTQKVDELKYVLIVGSCSSLDDRLNMFYDLMSDGLGHKNVHFGKVYDDNKHDAFILDSIEGAPVIDMITGKLVGITADAENIITPHFFIKKDEKYKL</sequence>
<proteinExistence type="predicted"/>
<gene>
    <name evidence="1" type="ORF">Catovirus_1_277</name>
</gene>
<organism evidence="1">
    <name type="scientific">Catovirus CTV1</name>
    <dbReference type="NCBI Taxonomy" id="1977631"/>
    <lineage>
        <taxon>Viruses</taxon>
        <taxon>Varidnaviria</taxon>
        <taxon>Bamfordvirae</taxon>
        <taxon>Nucleocytoviricota</taxon>
        <taxon>Megaviricetes</taxon>
        <taxon>Imitervirales</taxon>
        <taxon>Mimiviridae</taxon>
        <taxon>Klosneuvirinae</taxon>
        <taxon>Catovirus</taxon>
    </lineage>
</organism>
<reference evidence="1" key="1">
    <citation type="journal article" date="2017" name="Science">
        <title>Giant viruses with an expanded complement of translation system components.</title>
        <authorList>
            <person name="Schulz F."/>
            <person name="Yutin N."/>
            <person name="Ivanova N.N."/>
            <person name="Ortega D.R."/>
            <person name="Lee T.K."/>
            <person name="Vierheilig J."/>
            <person name="Daims H."/>
            <person name="Horn M."/>
            <person name="Wagner M."/>
            <person name="Jensen G.J."/>
            <person name="Kyrpides N.C."/>
            <person name="Koonin E.V."/>
            <person name="Woyke T."/>
        </authorList>
    </citation>
    <scope>NUCLEOTIDE SEQUENCE</scope>
    <source>
        <strain evidence="1">CTV1</strain>
    </source>
</reference>
<evidence type="ECO:0000313" key="1">
    <source>
        <dbReference type="EMBL" id="ARF08227.1"/>
    </source>
</evidence>
<dbReference type="EMBL" id="KY684083">
    <property type="protein sequence ID" value="ARF08227.1"/>
    <property type="molecule type" value="Genomic_DNA"/>
</dbReference>